<reference evidence="6 8" key="2">
    <citation type="submission" date="2018-03" db="EMBL/GenBank/DDBJ databases">
        <title>Genomic Encyclopedia of Archaeal and Bacterial Type Strains, Phase II (KMG-II): from individual species to whole genera.</title>
        <authorList>
            <person name="Goeker M."/>
        </authorList>
    </citation>
    <scope>NUCLEOTIDE SEQUENCE [LARGE SCALE GENOMIC DNA]</scope>
    <source>
        <strain evidence="6 8">DSM 25227</strain>
    </source>
</reference>
<keyword evidence="3" id="KW-0378">Hydrolase</keyword>
<keyword evidence="2" id="KW-0645">Protease</keyword>
<dbReference type="OrthoDB" id="6058745at2"/>
<dbReference type="EMBL" id="QGDJ01000004">
    <property type="protein sequence ID" value="PWJ19157.1"/>
    <property type="molecule type" value="Genomic_DNA"/>
</dbReference>
<dbReference type="PROSITE" id="PS51935">
    <property type="entry name" value="NLPC_P60"/>
    <property type="match status" value="1"/>
</dbReference>
<dbReference type="SUPFAM" id="SSF54001">
    <property type="entry name" value="Cysteine proteinases"/>
    <property type="match status" value="1"/>
</dbReference>
<dbReference type="RefSeq" id="WP_109564271.1">
    <property type="nucleotide sequence ID" value="NZ_QGDJ01000004.1"/>
</dbReference>
<dbReference type="AlphaFoldDB" id="A0A2Y9AU92"/>
<protein>
    <submittedName>
        <fullName evidence="6">NlpC/P60 family putative phage cell wall peptidase</fullName>
    </submittedName>
    <submittedName>
        <fullName evidence="7">Putative phage cell wall peptidase, NlpC/P60 family</fullName>
    </submittedName>
</protein>
<dbReference type="EMBL" id="UETC01000004">
    <property type="protein sequence ID" value="SSA45819.1"/>
    <property type="molecule type" value="Genomic_DNA"/>
</dbReference>
<evidence type="ECO:0000313" key="8">
    <source>
        <dbReference type="Proteomes" id="UP000245839"/>
    </source>
</evidence>
<dbReference type="InterPro" id="IPR038765">
    <property type="entry name" value="Papain-like_cys_pep_sf"/>
</dbReference>
<dbReference type="InterPro" id="IPR000064">
    <property type="entry name" value="NLP_P60_dom"/>
</dbReference>
<evidence type="ECO:0000256" key="4">
    <source>
        <dbReference type="ARBA" id="ARBA00022807"/>
    </source>
</evidence>
<evidence type="ECO:0000259" key="5">
    <source>
        <dbReference type="PROSITE" id="PS51935"/>
    </source>
</evidence>
<dbReference type="Proteomes" id="UP000251571">
    <property type="component" value="Unassembled WGS sequence"/>
</dbReference>
<organism evidence="7 9">
    <name type="scientific">Jannaschia seohaensis</name>
    <dbReference type="NCBI Taxonomy" id="475081"/>
    <lineage>
        <taxon>Bacteria</taxon>
        <taxon>Pseudomonadati</taxon>
        <taxon>Pseudomonadota</taxon>
        <taxon>Alphaproteobacteria</taxon>
        <taxon>Rhodobacterales</taxon>
        <taxon>Roseobacteraceae</taxon>
        <taxon>Jannaschia</taxon>
    </lineage>
</organism>
<evidence type="ECO:0000256" key="3">
    <source>
        <dbReference type="ARBA" id="ARBA00022801"/>
    </source>
</evidence>
<dbReference type="Proteomes" id="UP000245839">
    <property type="component" value="Unassembled WGS sequence"/>
</dbReference>
<evidence type="ECO:0000313" key="7">
    <source>
        <dbReference type="EMBL" id="SSA45819.1"/>
    </source>
</evidence>
<keyword evidence="4" id="KW-0788">Thiol protease</keyword>
<name>A0A2Y9AU92_9RHOB</name>
<sequence length="142" mass="15945">MNRVVNEARRWLGTPYMHQASVRGAGTDCLGLIRGVWRALYGNEPEVVPRYSADWAEPQRDEVLWRAALRHLVPVPPERALTSGECLLFRMRDGSVAKHLGIVGLDGPMPSFIHAYSGRGVVESPLSRPWVRRIAARFDFPA</sequence>
<keyword evidence="8" id="KW-1185">Reference proteome</keyword>
<accession>A0A2Y9AU92</accession>
<dbReference type="Gene3D" id="3.90.1720.10">
    <property type="entry name" value="endopeptidase domain like (from Nostoc punctiforme)"/>
    <property type="match status" value="1"/>
</dbReference>
<dbReference type="GO" id="GO:0006508">
    <property type="term" value="P:proteolysis"/>
    <property type="evidence" value="ECO:0007669"/>
    <property type="project" value="UniProtKB-KW"/>
</dbReference>
<feature type="domain" description="NlpC/P60" evidence="5">
    <location>
        <begin position="1"/>
        <end position="141"/>
    </location>
</feature>
<evidence type="ECO:0000256" key="2">
    <source>
        <dbReference type="ARBA" id="ARBA00022670"/>
    </source>
</evidence>
<comment type="similarity">
    <text evidence="1">Belongs to the peptidase C40 family.</text>
</comment>
<evidence type="ECO:0000313" key="6">
    <source>
        <dbReference type="EMBL" id="PWJ19157.1"/>
    </source>
</evidence>
<dbReference type="GO" id="GO:0008234">
    <property type="term" value="F:cysteine-type peptidase activity"/>
    <property type="evidence" value="ECO:0007669"/>
    <property type="project" value="UniProtKB-KW"/>
</dbReference>
<evidence type="ECO:0000256" key="1">
    <source>
        <dbReference type="ARBA" id="ARBA00007074"/>
    </source>
</evidence>
<gene>
    <name evidence="6" type="ORF">BCF38_10488</name>
    <name evidence="7" type="ORF">SAMN05421539_10488</name>
</gene>
<proteinExistence type="inferred from homology"/>
<reference evidence="7 9" key="1">
    <citation type="submission" date="2016-10" db="EMBL/GenBank/DDBJ databases">
        <authorList>
            <person name="Cai Z."/>
        </authorList>
    </citation>
    <scope>NUCLEOTIDE SEQUENCE [LARGE SCALE GENOMIC DNA]</scope>
    <source>
        <strain evidence="7 9">DSM 25227</strain>
    </source>
</reference>
<evidence type="ECO:0000313" key="9">
    <source>
        <dbReference type="Proteomes" id="UP000251571"/>
    </source>
</evidence>
<dbReference type="NCBIfam" id="TIGR02219">
    <property type="entry name" value="phage_NlpC_fam"/>
    <property type="match status" value="1"/>
</dbReference>
<dbReference type="InterPro" id="IPR011929">
    <property type="entry name" value="Phage_pept_NlpC/P60"/>
</dbReference>